<dbReference type="Proteomes" id="UP000647172">
    <property type="component" value="Unassembled WGS sequence"/>
</dbReference>
<dbReference type="GO" id="GO:0009295">
    <property type="term" value="C:nucleoid"/>
    <property type="evidence" value="ECO:0007669"/>
    <property type="project" value="InterPro"/>
</dbReference>
<dbReference type="AlphaFoldDB" id="A0A919MKA5"/>
<evidence type="ECO:0000256" key="1">
    <source>
        <dbReference type="SAM" id="MobiDB-lite"/>
    </source>
</evidence>
<evidence type="ECO:0008006" key="4">
    <source>
        <dbReference type="Google" id="ProtNLM"/>
    </source>
</evidence>
<evidence type="ECO:0000313" key="2">
    <source>
        <dbReference type="EMBL" id="GIE52654.1"/>
    </source>
</evidence>
<dbReference type="InterPro" id="IPR007358">
    <property type="entry name" value="Nucleoid_associated_NdpA"/>
</dbReference>
<proteinExistence type="predicted"/>
<feature type="compositionally biased region" description="Polar residues" evidence="1">
    <location>
        <begin position="335"/>
        <end position="346"/>
    </location>
</feature>
<dbReference type="EMBL" id="BOMQ01000073">
    <property type="protein sequence ID" value="GIE52654.1"/>
    <property type="molecule type" value="Genomic_DNA"/>
</dbReference>
<protein>
    <recommendedName>
        <fullName evidence="4">Nucleoid-associated protein</fullName>
    </recommendedName>
</protein>
<organism evidence="2 3">
    <name type="scientific">Actinoplanes nipponensis</name>
    <dbReference type="NCBI Taxonomy" id="135950"/>
    <lineage>
        <taxon>Bacteria</taxon>
        <taxon>Bacillati</taxon>
        <taxon>Actinomycetota</taxon>
        <taxon>Actinomycetes</taxon>
        <taxon>Micromonosporales</taxon>
        <taxon>Micromonosporaceae</taxon>
        <taxon>Actinoplanes</taxon>
    </lineage>
</organism>
<dbReference type="Pfam" id="PF04245">
    <property type="entry name" value="NA37"/>
    <property type="match status" value="1"/>
</dbReference>
<feature type="region of interest" description="Disordered" evidence="1">
    <location>
        <begin position="324"/>
        <end position="346"/>
    </location>
</feature>
<evidence type="ECO:0000313" key="3">
    <source>
        <dbReference type="Proteomes" id="UP000647172"/>
    </source>
</evidence>
<accession>A0A919MKA5</accession>
<keyword evidence="3" id="KW-1185">Reference proteome</keyword>
<gene>
    <name evidence="2" type="ORF">Ani05nite_61880</name>
</gene>
<sequence length="346" mass="38290">MIMHIVPRAKKGDGDAAPLQLSDAVCKLQDGVREELQASIRKQLASDGRQVIEASEPESDVPRVIKKHLMTKNGDFIAMSRELALGLRQAQTGINSGGMLMVAECNFSGVPAVLIVKFEQERGMRANPTTENGQNVFDMEYLRDLFLTNRSRVFKVGLFAQSGVVDNVLSGWAVDKQNAAGRVATFFLEDYLGCSHLEDPEEITKRFYEKSFEWINDRVENSGSRAKYAIAVMAEVQNNSGDISVDRFAELNMDSDGDADDYANYLNSHSIPRTFSKDSSLIQNRLEKMQVKFVNGAVVYFPISALDDGSVDIEKLDDRQTQITLTGEASEAKPRSNNSKANAVDS</sequence>
<reference evidence="2" key="1">
    <citation type="submission" date="2021-01" db="EMBL/GenBank/DDBJ databases">
        <title>Whole genome shotgun sequence of Actinoplanes nipponensis NBRC 14063.</title>
        <authorList>
            <person name="Komaki H."/>
            <person name="Tamura T."/>
        </authorList>
    </citation>
    <scope>NUCLEOTIDE SEQUENCE</scope>
    <source>
        <strain evidence="2">NBRC 14063</strain>
    </source>
</reference>
<comment type="caution">
    <text evidence="2">The sequence shown here is derived from an EMBL/GenBank/DDBJ whole genome shotgun (WGS) entry which is preliminary data.</text>
</comment>
<name>A0A919MKA5_9ACTN</name>